<dbReference type="InterPro" id="IPR036013">
    <property type="entry name" value="Band_7/SPFH_dom_sf"/>
</dbReference>
<keyword evidence="4" id="KW-1003">Cell membrane</keyword>
<evidence type="ECO:0000313" key="8">
    <source>
        <dbReference type="EMBL" id="MFD0917144.1"/>
    </source>
</evidence>
<sequence length="522" mass="56577">MSLLAWTILILIVLAVLVVIAAALFQRATNEVALVRTGVGGRRVIIDGGTIALPYFHEITRVNMQTLRMDVARTGESALITKDRLRVDVGAEFYASVTPDPEAITRAAQTLGKRVFQPDQLKSLIDGMMIDSLRAVAARMTMDELHENRSAFVSEVRDALKDTLNKYGLQLDSVSLTALDQTPFSALDENNAFNAVGMRKLAEVIAKSKKERAEIEGDSQVSVARAAMESERRRLEIDLEQRRAEIAQTQEVETLMAAQLSEIAARKADSERSAAQARIEMEKDIASADIAKELAIREAEISQSLALEIAEQERAISFAAKSQEESQAQAKADGARIAAVKADEAVQTARQLAQADRRKQLSLIAAQEQAEAAAAKAKITAASDKSTAADIAAAKREEAEAIKLVKLAEVEANLAQIEANNARSEAQVAMELELARLDAMPKIVSEMVKPAEKIKGISINHITGMGRQDEGETRSSSSPVNQTVDAILDMAVSLPSLNKLGDMISKNMEATITDKPKPDPNK</sequence>
<dbReference type="InterPro" id="IPR001107">
    <property type="entry name" value="Band_7"/>
</dbReference>
<feature type="coiled-coil region" evidence="6">
    <location>
        <begin position="365"/>
        <end position="427"/>
    </location>
</feature>
<comment type="caution">
    <text evidence="8">The sequence shown here is derived from an EMBL/GenBank/DDBJ whole genome shotgun (WGS) entry which is preliminary data.</text>
</comment>
<dbReference type="PANTHER" id="PTHR13806">
    <property type="entry name" value="FLOTILLIN-RELATED"/>
    <property type="match status" value="1"/>
</dbReference>
<dbReference type="Proteomes" id="UP001597101">
    <property type="component" value="Unassembled WGS sequence"/>
</dbReference>
<accession>A0ABW3FJY2</accession>
<name>A0ABW3FJY2_9HYPH</name>
<evidence type="ECO:0000256" key="3">
    <source>
        <dbReference type="ARBA" id="ARBA00007161"/>
    </source>
</evidence>
<dbReference type="EMBL" id="JBHTJV010000010">
    <property type="protein sequence ID" value="MFD0917144.1"/>
    <property type="molecule type" value="Genomic_DNA"/>
</dbReference>
<protein>
    <submittedName>
        <fullName evidence="8">Flotillin family protein</fullName>
    </submittedName>
</protein>
<reference evidence="9" key="1">
    <citation type="journal article" date="2019" name="Int. J. Syst. Evol. Microbiol.">
        <title>The Global Catalogue of Microorganisms (GCM) 10K type strain sequencing project: providing services to taxonomists for standard genome sequencing and annotation.</title>
        <authorList>
            <consortium name="The Broad Institute Genomics Platform"/>
            <consortium name="The Broad Institute Genome Sequencing Center for Infectious Disease"/>
            <person name="Wu L."/>
            <person name="Ma J."/>
        </authorList>
    </citation>
    <scope>NUCLEOTIDE SEQUENCE [LARGE SCALE GENOMIC DNA]</scope>
    <source>
        <strain evidence="9">CCUG 60023</strain>
    </source>
</reference>
<dbReference type="SMART" id="SM00244">
    <property type="entry name" value="PHB"/>
    <property type="match status" value="1"/>
</dbReference>
<feature type="coiled-coil region" evidence="6">
    <location>
        <begin position="198"/>
        <end position="252"/>
    </location>
</feature>
<keyword evidence="5" id="KW-0472">Membrane</keyword>
<evidence type="ECO:0000256" key="6">
    <source>
        <dbReference type="SAM" id="Coils"/>
    </source>
</evidence>
<gene>
    <name evidence="8" type="ORF">ACFQ14_12060</name>
</gene>
<evidence type="ECO:0000313" key="9">
    <source>
        <dbReference type="Proteomes" id="UP001597101"/>
    </source>
</evidence>
<evidence type="ECO:0000256" key="5">
    <source>
        <dbReference type="ARBA" id="ARBA00023136"/>
    </source>
</evidence>
<comment type="similarity">
    <text evidence="3">Belongs to the band 7/mec-2 family. Flotillin subfamily.</text>
</comment>
<evidence type="ECO:0000256" key="4">
    <source>
        <dbReference type="ARBA" id="ARBA00022475"/>
    </source>
</evidence>
<dbReference type="SUPFAM" id="SSF117892">
    <property type="entry name" value="Band 7/SPFH domain"/>
    <property type="match status" value="1"/>
</dbReference>
<feature type="domain" description="Band 7" evidence="7">
    <location>
        <begin position="22"/>
        <end position="191"/>
    </location>
</feature>
<comment type="subcellular location">
    <subcellularLocation>
        <location evidence="2">Cell membrane</location>
    </subcellularLocation>
    <subcellularLocation>
        <location evidence="1">Membrane</location>
        <topology evidence="1">Single-pass membrane protein</topology>
    </subcellularLocation>
</comment>
<dbReference type="Gene3D" id="3.30.479.30">
    <property type="entry name" value="Band 7 domain"/>
    <property type="match status" value="1"/>
</dbReference>
<evidence type="ECO:0000256" key="1">
    <source>
        <dbReference type="ARBA" id="ARBA00004167"/>
    </source>
</evidence>
<keyword evidence="6" id="KW-0175">Coiled coil</keyword>
<dbReference type="Pfam" id="PF01145">
    <property type="entry name" value="Band_7"/>
    <property type="match status" value="1"/>
</dbReference>
<dbReference type="CDD" id="cd03399">
    <property type="entry name" value="SPFH_flotillin"/>
    <property type="match status" value="1"/>
</dbReference>
<evidence type="ECO:0000259" key="7">
    <source>
        <dbReference type="SMART" id="SM00244"/>
    </source>
</evidence>
<dbReference type="InterPro" id="IPR031905">
    <property type="entry name" value="Flotillin_C"/>
</dbReference>
<dbReference type="Pfam" id="PF15975">
    <property type="entry name" value="Flot"/>
    <property type="match status" value="1"/>
</dbReference>
<proteinExistence type="inferred from homology"/>
<evidence type="ECO:0000256" key="2">
    <source>
        <dbReference type="ARBA" id="ARBA00004236"/>
    </source>
</evidence>
<dbReference type="PANTHER" id="PTHR13806:SF31">
    <property type="entry name" value="FLOTILLIN-LIKE PROTEIN 1-RELATED"/>
    <property type="match status" value="1"/>
</dbReference>
<dbReference type="InterPro" id="IPR027705">
    <property type="entry name" value="Flotillin_fam"/>
</dbReference>
<organism evidence="8 9">
    <name type="scientific">Pseudahrensia aquimaris</name>
    <dbReference type="NCBI Taxonomy" id="744461"/>
    <lineage>
        <taxon>Bacteria</taxon>
        <taxon>Pseudomonadati</taxon>
        <taxon>Pseudomonadota</taxon>
        <taxon>Alphaproteobacteria</taxon>
        <taxon>Hyphomicrobiales</taxon>
        <taxon>Ahrensiaceae</taxon>
        <taxon>Pseudahrensia</taxon>
    </lineage>
</organism>
<keyword evidence="9" id="KW-1185">Reference proteome</keyword>
<dbReference type="RefSeq" id="WP_377213006.1">
    <property type="nucleotide sequence ID" value="NZ_JBHTJV010000010.1"/>
</dbReference>